<protein>
    <submittedName>
        <fullName evidence="1">Uncharacterized protein</fullName>
    </submittedName>
</protein>
<gene>
    <name evidence="1" type="ORF">C8A01DRAFT_36866</name>
</gene>
<dbReference type="GO" id="GO:0006750">
    <property type="term" value="P:glutathione biosynthetic process"/>
    <property type="evidence" value="ECO:0007669"/>
    <property type="project" value="InterPro"/>
</dbReference>
<evidence type="ECO:0000313" key="1">
    <source>
        <dbReference type="EMBL" id="KAK4039180.1"/>
    </source>
</evidence>
<dbReference type="AlphaFoldDB" id="A0AAN6PFS4"/>
<proteinExistence type="predicted"/>
<dbReference type="Pfam" id="PF03074">
    <property type="entry name" value="GCS"/>
    <property type="match status" value="1"/>
</dbReference>
<name>A0AAN6PFS4_9PEZI</name>
<sequence>MLRLRDEDEEDGDFFPGLIPLVESYLDSVNVDVATRCHLATYLDLIRKRG</sequence>
<dbReference type="GO" id="GO:0004357">
    <property type="term" value="F:glutamate-cysteine ligase activity"/>
    <property type="evidence" value="ECO:0007669"/>
    <property type="project" value="InterPro"/>
</dbReference>
<accession>A0AAN6PFS4</accession>
<comment type="caution">
    <text evidence="1">The sequence shown here is derived from an EMBL/GenBank/DDBJ whole genome shotgun (WGS) entry which is preliminary data.</text>
</comment>
<dbReference type="Proteomes" id="UP001303115">
    <property type="component" value="Unassembled WGS sequence"/>
</dbReference>
<evidence type="ECO:0000313" key="2">
    <source>
        <dbReference type="Proteomes" id="UP001303115"/>
    </source>
</evidence>
<keyword evidence="2" id="KW-1185">Reference proteome</keyword>
<dbReference type="EMBL" id="MU854408">
    <property type="protein sequence ID" value="KAK4039180.1"/>
    <property type="molecule type" value="Genomic_DNA"/>
</dbReference>
<dbReference type="InterPro" id="IPR004308">
    <property type="entry name" value="GCS"/>
</dbReference>
<reference evidence="2" key="1">
    <citation type="journal article" date="2023" name="Mol. Phylogenet. Evol.">
        <title>Genome-scale phylogeny and comparative genomics of the fungal order Sordariales.</title>
        <authorList>
            <person name="Hensen N."/>
            <person name="Bonometti L."/>
            <person name="Westerberg I."/>
            <person name="Brannstrom I.O."/>
            <person name="Guillou S."/>
            <person name="Cros-Aarteil S."/>
            <person name="Calhoun S."/>
            <person name="Haridas S."/>
            <person name="Kuo A."/>
            <person name="Mondo S."/>
            <person name="Pangilinan J."/>
            <person name="Riley R."/>
            <person name="LaButti K."/>
            <person name="Andreopoulos B."/>
            <person name="Lipzen A."/>
            <person name="Chen C."/>
            <person name="Yan M."/>
            <person name="Daum C."/>
            <person name="Ng V."/>
            <person name="Clum A."/>
            <person name="Steindorff A."/>
            <person name="Ohm R.A."/>
            <person name="Martin F."/>
            <person name="Silar P."/>
            <person name="Natvig D.O."/>
            <person name="Lalanne C."/>
            <person name="Gautier V."/>
            <person name="Ament-Velasquez S.L."/>
            <person name="Kruys A."/>
            <person name="Hutchinson M.I."/>
            <person name="Powell A.J."/>
            <person name="Barry K."/>
            <person name="Miller A.N."/>
            <person name="Grigoriev I.V."/>
            <person name="Debuchy R."/>
            <person name="Gladieux P."/>
            <person name="Hiltunen Thoren M."/>
            <person name="Johannesson H."/>
        </authorList>
    </citation>
    <scope>NUCLEOTIDE SEQUENCE [LARGE SCALE GENOMIC DNA]</scope>
    <source>
        <strain evidence="2">CBS 284.82</strain>
    </source>
</reference>
<organism evidence="1 2">
    <name type="scientific">Parachaetomium inaequale</name>
    <dbReference type="NCBI Taxonomy" id="2588326"/>
    <lineage>
        <taxon>Eukaryota</taxon>
        <taxon>Fungi</taxon>
        <taxon>Dikarya</taxon>
        <taxon>Ascomycota</taxon>
        <taxon>Pezizomycotina</taxon>
        <taxon>Sordariomycetes</taxon>
        <taxon>Sordariomycetidae</taxon>
        <taxon>Sordariales</taxon>
        <taxon>Chaetomiaceae</taxon>
        <taxon>Parachaetomium</taxon>
    </lineage>
</organism>